<dbReference type="InterPro" id="IPR013446">
    <property type="entry name" value="G1P_cyt_trans-like"/>
</dbReference>
<dbReference type="GO" id="GO:0009243">
    <property type="term" value="P:O antigen biosynthetic process"/>
    <property type="evidence" value="ECO:0007669"/>
    <property type="project" value="InterPro"/>
</dbReference>
<evidence type="ECO:0000313" key="3">
    <source>
        <dbReference type="Proteomes" id="UP000245624"/>
    </source>
</evidence>
<dbReference type="Pfam" id="PF00483">
    <property type="entry name" value="NTP_transferase"/>
    <property type="match status" value="1"/>
</dbReference>
<dbReference type="RefSeq" id="WP_109985042.1">
    <property type="nucleotide sequence ID" value="NZ_QGTD01000013.1"/>
</dbReference>
<dbReference type="CDD" id="cd02524">
    <property type="entry name" value="G1P_cytidylyltransferase"/>
    <property type="match status" value="1"/>
</dbReference>
<dbReference type="PANTHER" id="PTHR47183">
    <property type="entry name" value="GLUCOSE-1-PHOSPHATE CYTIDYLYLTRANSFERASE-RELATED"/>
    <property type="match status" value="1"/>
</dbReference>
<dbReference type="InterPro" id="IPR005835">
    <property type="entry name" value="NTP_transferase_dom"/>
</dbReference>
<dbReference type="OrthoDB" id="9801899at2"/>
<dbReference type="AlphaFoldDB" id="A0A317KW40"/>
<comment type="caution">
    <text evidence="2">The sequence shown here is derived from an EMBL/GenBank/DDBJ whole genome shotgun (WGS) entry which is preliminary data.</text>
</comment>
<accession>A0A317KW40</accession>
<keyword evidence="3" id="KW-1185">Reference proteome</keyword>
<protein>
    <submittedName>
        <fullName evidence="2">Glucose-1-phosphate cytidylyltransferase</fullName>
    </submittedName>
</protein>
<dbReference type="Gene3D" id="3.90.550.10">
    <property type="entry name" value="Spore Coat Polysaccharide Biosynthesis Protein SpsA, Chain A"/>
    <property type="match status" value="1"/>
</dbReference>
<proteinExistence type="predicted"/>
<feature type="domain" description="Nucleotidyl transferase" evidence="1">
    <location>
        <begin position="2"/>
        <end position="204"/>
    </location>
</feature>
<keyword evidence="2" id="KW-0548">Nucleotidyltransferase</keyword>
<dbReference type="SUPFAM" id="SSF53448">
    <property type="entry name" value="Nucleotide-diphospho-sugar transferases"/>
    <property type="match status" value="1"/>
</dbReference>
<organism evidence="2 3">
    <name type="scientific">Gracilibacillus dipsosauri</name>
    <dbReference type="NCBI Taxonomy" id="178340"/>
    <lineage>
        <taxon>Bacteria</taxon>
        <taxon>Bacillati</taxon>
        <taxon>Bacillota</taxon>
        <taxon>Bacilli</taxon>
        <taxon>Bacillales</taxon>
        <taxon>Bacillaceae</taxon>
        <taxon>Gracilibacillus</taxon>
    </lineage>
</organism>
<sequence length="259" mass="29896">MKVVILAGGYGTRLSEETHLKPKPMVEIGGKPVLWHILKIYSSYGFNDFIICLGYKGHVIKEYFNNYYVQNSNLIFDFTKQSHPFYLQSMAEQWKVTLVDTGDNVMTGGRLKRIQPYIGNEPFMLTYGDGLADIDLLKLRDFHNTHKKLATVTSIQPAGRFGVLELGSDSQVNGFQEKPKGGNQWINGGFFIMQPQVFDYILGDQMVLEEEPLRNLAKDGQLMAYKHFGFWHPMDTLRDRNVLEDYWKTGKAPWKKWDR</sequence>
<dbReference type="InterPro" id="IPR046981">
    <property type="entry name" value="G1P_cyt_trans"/>
</dbReference>
<gene>
    <name evidence="2" type="primary">rfbF</name>
    <name evidence="2" type="ORF">DLJ74_14765</name>
</gene>
<dbReference type="InterPro" id="IPR029044">
    <property type="entry name" value="Nucleotide-diphossugar_trans"/>
</dbReference>
<reference evidence="2 3" key="1">
    <citation type="submission" date="2018-05" db="EMBL/GenBank/DDBJ databases">
        <title>Genomic analysis of Gracilibacillus dipsosauri DD1 reveals novel features of a salt-tolerant amylase.</title>
        <authorList>
            <person name="Deutch C.E."/>
            <person name="Yang S."/>
        </authorList>
    </citation>
    <scope>NUCLEOTIDE SEQUENCE [LARGE SCALE GENOMIC DNA]</scope>
    <source>
        <strain evidence="2 3">DD1</strain>
    </source>
</reference>
<keyword evidence="2" id="KW-0808">Transferase</keyword>
<dbReference type="Proteomes" id="UP000245624">
    <property type="component" value="Unassembled WGS sequence"/>
</dbReference>
<dbReference type="EMBL" id="QGTD01000013">
    <property type="protein sequence ID" value="PWU67712.1"/>
    <property type="molecule type" value="Genomic_DNA"/>
</dbReference>
<name>A0A317KW40_9BACI</name>
<dbReference type="GO" id="GO:0047343">
    <property type="term" value="F:glucose-1-phosphate cytidylyltransferase activity"/>
    <property type="evidence" value="ECO:0007669"/>
    <property type="project" value="InterPro"/>
</dbReference>
<evidence type="ECO:0000313" key="2">
    <source>
        <dbReference type="EMBL" id="PWU67712.1"/>
    </source>
</evidence>
<dbReference type="PANTHER" id="PTHR47183:SF1">
    <property type="entry name" value="GLUCOSE-1-PHOSPHATE CYTIDYLYLTRANSFERASE"/>
    <property type="match status" value="1"/>
</dbReference>
<evidence type="ECO:0000259" key="1">
    <source>
        <dbReference type="Pfam" id="PF00483"/>
    </source>
</evidence>
<dbReference type="NCBIfam" id="TIGR02623">
    <property type="entry name" value="G1P_cyt_trans"/>
    <property type="match status" value="1"/>
</dbReference>